<evidence type="ECO:0000313" key="6">
    <source>
        <dbReference type="EMBL" id="USW57092.1"/>
    </source>
</evidence>
<protein>
    <submittedName>
        <fullName evidence="6">SAC domain, polyphosphoinositide phosphatase Fig4</fullName>
    </submittedName>
</protein>
<dbReference type="PANTHER" id="PTHR45738">
    <property type="entry name" value="POLYPHOSPHOINOSITIDE PHOSPHATASE"/>
    <property type="match status" value="1"/>
</dbReference>
<feature type="region of interest" description="Disordered" evidence="4">
    <location>
        <begin position="959"/>
        <end position="979"/>
    </location>
</feature>
<dbReference type="PANTHER" id="PTHR45738:SF5">
    <property type="entry name" value="POLYPHOSPHOINOSITIDE PHOSPHATASE"/>
    <property type="match status" value="1"/>
</dbReference>
<dbReference type="AlphaFoldDB" id="A0A9Q9ENX6"/>
<evidence type="ECO:0000256" key="4">
    <source>
        <dbReference type="SAM" id="MobiDB-lite"/>
    </source>
</evidence>
<accession>A0A9Q9ENX6</accession>
<evidence type="ECO:0000313" key="7">
    <source>
        <dbReference type="Proteomes" id="UP001056384"/>
    </source>
</evidence>
<dbReference type="Pfam" id="PF02383">
    <property type="entry name" value="Syja_N"/>
    <property type="match status" value="1"/>
</dbReference>
<feature type="region of interest" description="Disordered" evidence="4">
    <location>
        <begin position="1"/>
        <end position="85"/>
    </location>
</feature>
<feature type="compositionally biased region" description="Polar residues" evidence="4">
    <location>
        <begin position="47"/>
        <end position="64"/>
    </location>
</feature>
<dbReference type="PROSITE" id="PS50275">
    <property type="entry name" value="SAC"/>
    <property type="match status" value="1"/>
</dbReference>
<evidence type="ECO:0000256" key="2">
    <source>
        <dbReference type="ARBA" id="ARBA00022801"/>
    </source>
</evidence>
<sequence>MDQGPVDAGPNVDSEYGDDSRRAYSPEHDRAGSRARSGLRSASSKGQTNQNTATRSREVSSGNNHLKDSAESIQAAEDPPTYPCVGATAEEIASGAAFDDDEHMRDPSDTEPVKDEHLRPHRMHKFTLYETNARYWITGADITDKYFRLLRIDRNSPPGQIQLFEDETVYDRQQMNDVLFTIDQGNRTTGGLKMRFSFWGMLGFIRFTEAYYMQLISKRKQVAMIGGHYVYQVEGTELIPLTTGSSSNFLRDRNPEESRFLSILNNLDLTKSFYFSYSYDITHSLQRNIIRQRQAMNDGVTVAAHEYNGMFVWNSHLLKPAVNALIHPYDWCLPIIHGFLTQAALDVFGRAVYITIIGRRSRFYAGARFLKRGVNDLGYVANDVETEQIVAEKLTTSFHAPGARLFANPTYTSYVHHRGSVPLYWTQDSSGVTPKPGIEINLTDPFYQPAALHFDDLFARYGNPIYCLNLVKAREKTPRESKLLDAYQDCITYLNTSLPEGKKILYKAYDMARASKGRNSDVIGGLEEIAREIFAKTGFFHNGESGRWEPQAQNGVARTNCVDCLDRTNAAQFVIGKHAFAQQLKCLGIINTDEVDYDTDAVNLFTAMFHDHGDNIAMQYGGSHLVNTMSTYRKMGHWQSSSRDMVESFKRYYHNSFLDGQRQEAYNLFLGNYIWAAGQPMLWDLATDYYLHHSDPKAWLERERRDYIKWYTPEHLEPRIVPPKLPNGRLTKELETTGIGAFDDYWRECYRPTALSSLEKVYSYKITSTNKTFLTTERALGDVKYDFSPFVRRLDPHHKHTDSPDKDRQQRPRKGVKIVDPHDTIAEEGMDEKAGGDHVPRPMTANSQDNDLPLGILREPTVYKLHSEDKVPKAHIPATPTTTGGAKPFKPADKAQMHLWTLNQFHTQSLNPHVSDDEMREYTRYISHPTNIPLVVSTELPSDASMDYVEYARKAGGTLHGREHDEEDGGQDSWGLSAGLSDEDMQSYLEYLEEKDEPLTVSEEDRDKKRYKAYRQWLTKGKSLFKQSKVDPEYEVK</sequence>
<keyword evidence="3" id="KW-0472">Membrane</keyword>
<dbReference type="InterPro" id="IPR002013">
    <property type="entry name" value="SAC_dom"/>
</dbReference>
<dbReference type="GO" id="GO:0012505">
    <property type="term" value="C:endomembrane system"/>
    <property type="evidence" value="ECO:0007669"/>
    <property type="project" value="UniProtKB-SubCell"/>
</dbReference>
<keyword evidence="2" id="KW-0378">Hydrolase</keyword>
<keyword evidence="7" id="KW-1185">Reference proteome</keyword>
<dbReference type="GO" id="GO:0043813">
    <property type="term" value="F:phosphatidylinositol-3,5-bisphosphate 5-phosphatase activity"/>
    <property type="evidence" value="ECO:0007669"/>
    <property type="project" value="InterPro"/>
</dbReference>
<evidence type="ECO:0000256" key="3">
    <source>
        <dbReference type="ARBA" id="ARBA00023136"/>
    </source>
</evidence>
<dbReference type="InterPro" id="IPR043573">
    <property type="entry name" value="Fig4-like"/>
</dbReference>
<feature type="compositionally biased region" description="Low complexity" evidence="4">
    <location>
        <begin position="34"/>
        <end position="46"/>
    </location>
</feature>
<name>A0A9Q9ENX6_9PEZI</name>
<organism evidence="6 7">
    <name type="scientific">Septoria linicola</name>
    <dbReference type="NCBI Taxonomy" id="215465"/>
    <lineage>
        <taxon>Eukaryota</taxon>
        <taxon>Fungi</taxon>
        <taxon>Dikarya</taxon>
        <taxon>Ascomycota</taxon>
        <taxon>Pezizomycotina</taxon>
        <taxon>Dothideomycetes</taxon>
        <taxon>Dothideomycetidae</taxon>
        <taxon>Mycosphaerellales</taxon>
        <taxon>Mycosphaerellaceae</taxon>
        <taxon>Septoria</taxon>
    </lineage>
</organism>
<proteinExistence type="predicted"/>
<evidence type="ECO:0000256" key="1">
    <source>
        <dbReference type="ARBA" id="ARBA00004308"/>
    </source>
</evidence>
<evidence type="ECO:0000259" key="5">
    <source>
        <dbReference type="PROSITE" id="PS50275"/>
    </source>
</evidence>
<reference evidence="6" key="1">
    <citation type="submission" date="2022-06" db="EMBL/GenBank/DDBJ databases">
        <title>Complete genome sequences of two strains of the flax pathogen Septoria linicola.</title>
        <authorList>
            <person name="Lapalu N."/>
            <person name="Simon A."/>
            <person name="Demenou B."/>
            <person name="Paumier D."/>
            <person name="Guillot M.-P."/>
            <person name="Gout L."/>
            <person name="Valade R."/>
        </authorList>
    </citation>
    <scope>NUCLEOTIDE SEQUENCE</scope>
    <source>
        <strain evidence="6">SE15195</strain>
    </source>
</reference>
<feature type="domain" description="SAC" evidence="5">
    <location>
        <begin position="264"/>
        <end position="622"/>
    </location>
</feature>
<feature type="compositionally biased region" description="Basic and acidic residues" evidence="4">
    <location>
        <begin position="18"/>
        <end position="32"/>
    </location>
</feature>
<feature type="region of interest" description="Disordered" evidence="4">
    <location>
        <begin position="794"/>
        <end position="817"/>
    </location>
</feature>
<comment type="subcellular location">
    <subcellularLocation>
        <location evidence="1">Endomembrane system</location>
    </subcellularLocation>
</comment>
<dbReference type="EMBL" id="CP099426">
    <property type="protein sequence ID" value="USW57092.1"/>
    <property type="molecule type" value="Genomic_DNA"/>
</dbReference>
<feature type="compositionally biased region" description="Basic and acidic residues" evidence="4">
    <location>
        <begin position="801"/>
        <end position="810"/>
    </location>
</feature>
<gene>
    <name evidence="6" type="ORF">Slin15195_G104110</name>
</gene>
<feature type="compositionally biased region" description="Basic and acidic residues" evidence="4">
    <location>
        <begin position="102"/>
        <end position="116"/>
    </location>
</feature>
<dbReference type="GO" id="GO:0046856">
    <property type="term" value="P:phosphatidylinositol dephosphorylation"/>
    <property type="evidence" value="ECO:0007669"/>
    <property type="project" value="InterPro"/>
</dbReference>
<feature type="region of interest" description="Disordered" evidence="4">
    <location>
        <begin position="97"/>
        <end position="116"/>
    </location>
</feature>
<dbReference type="Proteomes" id="UP001056384">
    <property type="component" value="Chromosome 9"/>
</dbReference>